<keyword evidence="2" id="KW-0732">Signal</keyword>
<evidence type="ECO:0000256" key="2">
    <source>
        <dbReference type="SAM" id="SignalP"/>
    </source>
</evidence>
<feature type="chain" id="PRO_5045078969" description="Phage coat protein" evidence="2">
    <location>
        <begin position="25"/>
        <end position="72"/>
    </location>
</feature>
<keyword evidence="1" id="KW-1133">Transmembrane helix</keyword>
<proteinExistence type="predicted"/>
<dbReference type="RefSeq" id="WP_224082335.1">
    <property type="nucleotide sequence ID" value="NZ_CAJZAI010000018.1"/>
</dbReference>
<evidence type="ECO:0000256" key="1">
    <source>
        <dbReference type="SAM" id="Phobius"/>
    </source>
</evidence>
<keyword evidence="1" id="KW-0812">Transmembrane</keyword>
<evidence type="ECO:0008006" key="5">
    <source>
        <dbReference type="Google" id="ProtNLM"/>
    </source>
</evidence>
<evidence type="ECO:0000313" key="3">
    <source>
        <dbReference type="EMBL" id="CAG9183006.1"/>
    </source>
</evidence>
<dbReference type="Pfam" id="PF25631">
    <property type="entry name" value="Inovirus_capsid"/>
    <property type="match status" value="1"/>
</dbReference>
<name>A0ABM8XRR1_9BURK</name>
<organism evidence="3 4">
    <name type="scientific">Cupriavidus laharis</name>
    <dbReference type="NCBI Taxonomy" id="151654"/>
    <lineage>
        <taxon>Bacteria</taxon>
        <taxon>Pseudomonadati</taxon>
        <taxon>Pseudomonadota</taxon>
        <taxon>Betaproteobacteria</taxon>
        <taxon>Burkholderiales</taxon>
        <taxon>Burkholderiaceae</taxon>
        <taxon>Cupriavidus</taxon>
    </lineage>
</organism>
<gene>
    <name evidence="3" type="ORF">LMG23992_04881</name>
</gene>
<dbReference type="EMBL" id="CAJZAI010000018">
    <property type="protein sequence ID" value="CAG9183006.1"/>
    <property type="molecule type" value="Genomic_DNA"/>
</dbReference>
<accession>A0ABM8XRR1</accession>
<keyword evidence="4" id="KW-1185">Reference proteome</keyword>
<protein>
    <recommendedName>
        <fullName evidence="5">Phage coat protein</fullName>
    </recommendedName>
</protein>
<keyword evidence="1" id="KW-0472">Membrane</keyword>
<comment type="caution">
    <text evidence="3">The sequence shown here is derived from an EMBL/GenBank/DDBJ whole genome shotgun (WGS) entry which is preliminary data.</text>
</comment>
<dbReference type="InterPro" id="IPR057886">
    <property type="entry name" value="Inovirus_capsid"/>
</dbReference>
<dbReference type="Proteomes" id="UP000727654">
    <property type="component" value="Unassembled WGS sequence"/>
</dbReference>
<sequence>MKSQIMKKVAVGAAIAGVSGLAAAQDTGVDYSSITAAVAVGGVSAAIVAMGAVKIVPNVTKWATNKLVSFFR</sequence>
<feature type="transmembrane region" description="Helical" evidence="1">
    <location>
        <begin position="34"/>
        <end position="56"/>
    </location>
</feature>
<evidence type="ECO:0000313" key="4">
    <source>
        <dbReference type="Proteomes" id="UP000727654"/>
    </source>
</evidence>
<feature type="signal peptide" evidence="2">
    <location>
        <begin position="1"/>
        <end position="24"/>
    </location>
</feature>
<reference evidence="3 4" key="1">
    <citation type="submission" date="2021-08" db="EMBL/GenBank/DDBJ databases">
        <authorList>
            <person name="Peeters C."/>
        </authorList>
    </citation>
    <scope>NUCLEOTIDE SEQUENCE [LARGE SCALE GENOMIC DNA]</scope>
    <source>
        <strain evidence="3 4">LMG 23992</strain>
    </source>
</reference>